<dbReference type="InterPro" id="IPR007016">
    <property type="entry name" value="O-antigen_ligase-rel_domated"/>
</dbReference>
<evidence type="ECO:0000256" key="4">
    <source>
        <dbReference type="ARBA" id="ARBA00023136"/>
    </source>
</evidence>
<accession>A0A2M6W0T5</accession>
<organism evidence="7 8">
    <name type="scientific">Candidatus Magasanikbacteria bacterium CG10_big_fil_rev_8_21_14_0_10_43_6</name>
    <dbReference type="NCBI Taxonomy" id="1974650"/>
    <lineage>
        <taxon>Bacteria</taxon>
        <taxon>Candidatus Magasanikiibacteriota</taxon>
    </lineage>
</organism>
<feature type="transmembrane region" description="Helical" evidence="5">
    <location>
        <begin position="253"/>
        <end position="272"/>
    </location>
</feature>
<name>A0A2M6W0T5_9BACT</name>
<dbReference type="SUPFAM" id="SSF48452">
    <property type="entry name" value="TPR-like"/>
    <property type="match status" value="1"/>
</dbReference>
<evidence type="ECO:0000256" key="2">
    <source>
        <dbReference type="ARBA" id="ARBA00022692"/>
    </source>
</evidence>
<feature type="transmembrane region" description="Helical" evidence="5">
    <location>
        <begin position="200"/>
        <end position="218"/>
    </location>
</feature>
<sequence>MFCMKDFFKGIIKWAIVGSFFVPLLVFPVQFIFPFIVPKILIFRSLSLIMFGAFVLLFLTNPATYAPRRSWLHMAVLFFLASYVVSTFIGVDWYRSFWDNHERMLGLFTIVHYIFYYLVLATVIRTDEEWKWLLRIFLFAGGIVLVIGFLQKYIDPQIMLNRGAKRVSSTLGNAIYFSAYGMFLFFIGLLQGVKEKQLSWKIYSGIVGIAGFFAIFWGGTRGTFIGVVAALGVLCLLYFFSLKGKPEFKTLRYACIGSILAGIALLGVMFAMRQTAFVKGLPVIGRLVQLDISSGSAGTRVMAWGVALEGWQVNPVFGWGPNNFYYAFNQFYRPEFLRHGWGETWFDNAHSVFMNTLATRGFIGILSYLGLFVAAFISLQQAYKRDALDMHMRNISMAFLVGHFVHNIFVFENPTSYLYFFFFLAMTASVTRQDVLSEGVPKDKRLPGAAVVGIFSFVLLFIFVTNVNPARANMRTLVAIRAFHSGLDAVAAYDYAKAVPSPHIDDIRNDVARTIRELVPQYVQAGRTEQLGSFLQLAYDELGENMRIHPKDIRIHLQRAGIAEVIGQLNQDVQFMLQSESMLEEALRLSPKRQQLQYQLANTKAQLGKMNEAVALLQTSIDNDPTIDEGWWRLAGLLQETGNHEAALETLALAEERGIVFKGQGLSVVERVLGNE</sequence>
<proteinExistence type="predicted"/>
<dbReference type="Proteomes" id="UP000229362">
    <property type="component" value="Unassembled WGS sequence"/>
</dbReference>
<feature type="transmembrane region" description="Helical" evidence="5">
    <location>
        <begin position="12"/>
        <end position="35"/>
    </location>
</feature>
<evidence type="ECO:0000259" key="6">
    <source>
        <dbReference type="Pfam" id="PF04932"/>
    </source>
</evidence>
<keyword evidence="3 5" id="KW-1133">Transmembrane helix</keyword>
<keyword evidence="2 5" id="KW-0812">Transmembrane</keyword>
<feature type="transmembrane region" description="Helical" evidence="5">
    <location>
        <begin position="361"/>
        <end position="379"/>
    </location>
</feature>
<evidence type="ECO:0000313" key="8">
    <source>
        <dbReference type="Proteomes" id="UP000229362"/>
    </source>
</evidence>
<feature type="transmembrane region" description="Helical" evidence="5">
    <location>
        <begin position="103"/>
        <end position="124"/>
    </location>
</feature>
<feature type="transmembrane region" description="Helical" evidence="5">
    <location>
        <begin position="224"/>
        <end position="241"/>
    </location>
</feature>
<comment type="caution">
    <text evidence="7">The sequence shown here is derived from an EMBL/GenBank/DDBJ whole genome shotgun (WGS) entry which is preliminary data.</text>
</comment>
<dbReference type="EMBL" id="PFBZ01000142">
    <property type="protein sequence ID" value="PIT86423.1"/>
    <property type="molecule type" value="Genomic_DNA"/>
</dbReference>
<reference evidence="8" key="1">
    <citation type="submission" date="2017-09" db="EMBL/GenBank/DDBJ databases">
        <title>Depth-based differentiation of microbial function through sediment-hosted aquifers and enrichment of novel symbionts in the deep terrestrial subsurface.</title>
        <authorList>
            <person name="Probst A.J."/>
            <person name="Ladd B."/>
            <person name="Jarett J.K."/>
            <person name="Geller-Mcgrath D.E."/>
            <person name="Sieber C.M.K."/>
            <person name="Emerson J.B."/>
            <person name="Anantharaman K."/>
            <person name="Thomas B.C."/>
            <person name="Malmstrom R."/>
            <person name="Stieglmeier M."/>
            <person name="Klingl A."/>
            <person name="Woyke T."/>
            <person name="Ryan C.M."/>
            <person name="Banfield J.F."/>
        </authorList>
    </citation>
    <scope>NUCLEOTIDE SEQUENCE [LARGE SCALE GENOMIC DNA]</scope>
</reference>
<gene>
    <name evidence="7" type="ORF">COU33_03305</name>
</gene>
<evidence type="ECO:0000256" key="3">
    <source>
        <dbReference type="ARBA" id="ARBA00022989"/>
    </source>
</evidence>
<dbReference type="PANTHER" id="PTHR37422:SF13">
    <property type="entry name" value="LIPOPOLYSACCHARIDE BIOSYNTHESIS PROTEIN PA4999-RELATED"/>
    <property type="match status" value="1"/>
</dbReference>
<protein>
    <recommendedName>
        <fullName evidence="6">O-antigen ligase-related domain-containing protein</fullName>
    </recommendedName>
</protein>
<feature type="transmembrane region" description="Helical" evidence="5">
    <location>
        <begin position="448"/>
        <end position="467"/>
    </location>
</feature>
<comment type="subcellular location">
    <subcellularLocation>
        <location evidence="1">Membrane</location>
        <topology evidence="1">Multi-pass membrane protein</topology>
    </subcellularLocation>
</comment>
<feature type="transmembrane region" description="Helical" evidence="5">
    <location>
        <begin position="41"/>
        <end position="59"/>
    </location>
</feature>
<keyword evidence="4 5" id="KW-0472">Membrane</keyword>
<feature type="transmembrane region" description="Helical" evidence="5">
    <location>
        <begin position="136"/>
        <end position="154"/>
    </location>
</feature>
<feature type="transmembrane region" description="Helical" evidence="5">
    <location>
        <begin position="71"/>
        <end position="91"/>
    </location>
</feature>
<dbReference type="PANTHER" id="PTHR37422">
    <property type="entry name" value="TEICHURONIC ACID BIOSYNTHESIS PROTEIN TUAE"/>
    <property type="match status" value="1"/>
</dbReference>
<dbReference type="InterPro" id="IPR019734">
    <property type="entry name" value="TPR_rpt"/>
</dbReference>
<dbReference type="GO" id="GO:0016020">
    <property type="term" value="C:membrane"/>
    <property type="evidence" value="ECO:0007669"/>
    <property type="project" value="UniProtKB-SubCell"/>
</dbReference>
<dbReference type="Gene3D" id="1.25.40.10">
    <property type="entry name" value="Tetratricopeptide repeat domain"/>
    <property type="match status" value="1"/>
</dbReference>
<dbReference type="InterPro" id="IPR011990">
    <property type="entry name" value="TPR-like_helical_dom_sf"/>
</dbReference>
<feature type="transmembrane region" description="Helical" evidence="5">
    <location>
        <begin position="391"/>
        <end position="411"/>
    </location>
</feature>
<dbReference type="AlphaFoldDB" id="A0A2M6W0T5"/>
<evidence type="ECO:0000256" key="5">
    <source>
        <dbReference type="SAM" id="Phobius"/>
    </source>
</evidence>
<dbReference type="Pfam" id="PF04932">
    <property type="entry name" value="Wzy_C"/>
    <property type="match status" value="1"/>
</dbReference>
<feature type="domain" description="O-antigen ligase-related" evidence="6">
    <location>
        <begin position="209"/>
        <end position="369"/>
    </location>
</feature>
<dbReference type="Pfam" id="PF13181">
    <property type="entry name" value="TPR_8"/>
    <property type="match status" value="1"/>
</dbReference>
<evidence type="ECO:0000256" key="1">
    <source>
        <dbReference type="ARBA" id="ARBA00004141"/>
    </source>
</evidence>
<dbReference type="InterPro" id="IPR051533">
    <property type="entry name" value="WaaL-like"/>
</dbReference>
<evidence type="ECO:0000313" key="7">
    <source>
        <dbReference type="EMBL" id="PIT86423.1"/>
    </source>
</evidence>
<feature type="transmembrane region" description="Helical" evidence="5">
    <location>
        <begin position="174"/>
        <end position="193"/>
    </location>
</feature>